<keyword evidence="1" id="KW-1133">Transmembrane helix</keyword>
<protein>
    <recommendedName>
        <fullName evidence="4">YoqO-like protein</fullName>
    </recommendedName>
</protein>
<proteinExistence type="predicted"/>
<dbReference type="RefSeq" id="WP_274262069.1">
    <property type="nucleotide sequence ID" value="NZ_CP117884.1"/>
</dbReference>
<evidence type="ECO:0008006" key="4">
    <source>
        <dbReference type="Google" id="ProtNLM"/>
    </source>
</evidence>
<reference evidence="2 3" key="1">
    <citation type="submission" date="2023-02" db="EMBL/GenBank/DDBJ databases">
        <title>Genome sequence of Lacticaseibacillus sp. KACC 23028.</title>
        <authorList>
            <person name="Kim S."/>
            <person name="Heo J."/>
            <person name="Kwon S.-W."/>
        </authorList>
    </citation>
    <scope>NUCLEOTIDE SEQUENCE [LARGE SCALE GENOMIC DNA]</scope>
    <source>
        <strain evidence="2 3">KACC 23028</strain>
    </source>
</reference>
<evidence type="ECO:0000256" key="1">
    <source>
        <dbReference type="SAM" id="Phobius"/>
    </source>
</evidence>
<feature type="transmembrane region" description="Helical" evidence="1">
    <location>
        <begin position="86"/>
        <end position="108"/>
    </location>
</feature>
<dbReference type="EMBL" id="CP117884">
    <property type="protein sequence ID" value="WDF83717.1"/>
    <property type="molecule type" value="Genomic_DNA"/>
</dbReference>
<keyword evidence="3" id="KW-1185">Reference proteome</keyword>
<evidence type="ECO:0000313" key="2">
    <source>
        <dbReference type="EMBL" id="WDF83717.1"/>
    </source>
</evidence>
<organism evidence="2 3">
    <name type="scientific">Lacticaseibacillus pabuli</name>
    <dbReference type="NCBI Taxonomy" id="3025672"/>
    <lineage>
        <taxon>Bacteria</taxon>
        <taxon>Bacillati</taxon>
        <taxon>Bacillota</taxon>
        <taxon>Bacilli</taxon>
        <taxon>Lactobacillales</taxon>
        <taxon>Lactobacillaceae</taxon>
        <taxon>Lacticaseibacillus</taxon>
    </lineage>
</organism>
<keyword evidence="1" id="KW-0472">Membrane</keyword>
<feature type="transmembrane region" description="Helical" evidence="1">
    <location>
        <begin position="60"/>
        <end position="80"/>
    </location>
</feature>
<feature type="transmembrane region" description="Helical" evidence="1">
    <location>
        <begin position="7"/>
        <end position="25"/>
    </location>
</feature>
<sequence>MQIVNFIRKHFLSAIATIAFLWWFFGPDAMHSIAFYTFAVVYGAYYVQRTFTQPALSYRIARSQLIFDLFLLAIVLITIFDGSTDKLTIFGVVIFIIAIGGADLWQFIRIRRDSKKSSK</sequence>
<dbReference type="Proteomes" id="UP001220377">
    <property type="component" value="Chromosome"/>
</dbReference>
<feature type="transmembrane region" description="Helical" evidence="1">
    <location>
        <begin position="31"/>
        <end position="48"/>
    </location>
</feature>
<accession>A0ABY7WU76</accession>
<gene>
    <name evidence="2" type="ORF">PQ472_05630</name>
</gene>
<evidence type="ECO:0000313" key="3">
    <source>
        <dbReference type="Proteomes" id="UP001220377"/>
    </source>
</evidence>
<keyword evidence="1" id="KW-0812">Transmembrane</keyword>
<name>A0ABY7WU76_9LACO</name>